<gene>
    <name evidence="7" type="ORF">JTE90_023385</name>
</gene>
<evidence type="ECO:0000256" key="3">
    <source>
        <dbReference type="ARBA" id="ARBA00022771"/>
    </source>
</evidence>
<dbReference type="SMART" id="SM00355">
    <property type="entry name" value="ZnF_C2H2"/>
    <property type="match status" value="4"/>
</dbReference>
<dbReference type="SUPFAM" id="SSF57667">
    <property type="entry name" value="beta-beta-alpha zinc fingers"/>
    <property type="match status" value="2"/>
</dbReference>
<sequence>MNIFKRHCCTVCSYSAVHKDWLDIHYSLTHKHLCCICGEIFTTEENLDIHFRLHTGTSFTCILCKKRFPTFLRLPTSLICVREIHAAVSYEGNGMNLAYSNSSIRSTGAFHSVDSYKRTELNSLYDNRPTNVSQTFQKPIFHCPVCGKSSNRKDNLTAHMKLHAEPQYSCSKCNKKFHRKDRLKLHMVFKCKQ</sequence>
<dbReference type="Pfam" id="PF00096">
    <property type="entry name" value="zf-C2H2"/>
    <property type="match status" value="3"/>
</dbReference>
<dbReference type="GO" id="GO:0000977">
    <property type="term" value="F:RNA polymerase II transcription regulatory region sequence-specific DNA binding"/>
    <property type="evidence" value="ECO:0007669"/>
    <property type="project" value="TreeGrafter"/>
</dbReference>
<dbReference type="GO" id="GO:0005634">
    <property type="term" value="C:nucleus"/>
    <property type="evidence" value="ECO:0007669"/>
    <property type="project" value="TreeGrafter"/>
</dbReference>
<name>A0AAV6UEC4_9ARAC</name>
<dbReference type="InterPro" id="IPR036236">
    <property type="entry name" value="Znf_C2H2_sf"/>
</dbReference>
<evidence type="ECO:0000256" key="5">
    <source>
        <dbReference type="PROSITE-ProRule" id="PRU00042"/>
    </source>
</evidence>
<keyword evidence="8" id="KW-1185">Reference proteome</keyword>
<feature type="domain" description="C2H2-type" evidence="6">
    <location>
        <begin position="141"/>
        <end position="168"/>
    </location>
</feature>
<keyword evidence="3 5" id="KW-0863">Zinc-finger</keyword>
<organism evidence="7 8">
    <name type="scientific">Oedothorax gibbosus</name>
    <dbReference type="NCBI Taxonomy" id="931172"/>
    <lineage>
        <taxon>Eukaryota</taxon>
        <taxon>Metazoa</taxon>
        <taxon>Ecdysozoa</taxon>
        <taxon>Arthropoda</taxon>
        <taxon>Chelicerata</taxon>
        <taxon>Arachnida</taxon>
        <taxon>Araneae</taxon>
        <taxon>Araneomorphae</taxon>
        <taxon>Entelegynae</taxon>
        <taxon>Araneoidea</taxon>
        <taxon>Linyphiidae</taxon>
        <taxon>Erigoninae</taxon>
        <taxon>Oedothorax</taxon>
    </lineage>
</organism>
<evidence type="ECO:0000256" key="4">
    <source>
        <dbReference type="ARBA" id="ARBA00022833"/>
    </source>
</evidence>
<evidence type="ECO:0000259" key="6">
    <source>
        <dbReference type="PROSITE" id="PS50157"/>
    </source>
</evidence>
<evidence type="ECO:0000313" key="8">
    <source>
        <dbReference type="Proteomes" id="UP000827092"/>
    </source>
</evidence>
<dbReference type="Gene3D" id="3.30.160.60">
    <property type="entry name" value="Classic Zinc Finger"/>
    <property type="match status" value="3"/>
</dbReference>
<dbReference type="PROSITE" id="PS00028">
    <property type="entry name" value="ZINC_FINGER_C2H2_1"/>
    <property type="match status" value="1"/>
</dbReference>
<dbReference type="PANTHER" id="PTHR24409:SF295">
    <property type="entry name" value="AZ2-RELATED"/>
    <property type="match status" value="1"/>
</dbReference>
<dbReference type="GO" id="GO:0000981">
    <property type="term" value="F:DNA-binding transcription factor activity, RNA polymerase II-specific"/>
    <property type="evidence" value="ECO:0007669"/>
    <property type="project" value="TreeGrafter"/>
</dbReference>
<accession>A0AAV6UEC4</accession>
<evidence type="ECO:0000256" key="2">
    <source>
        <dbReference type="ARBA" id="ARBA00022737"/>
    </source>
</evidence>
<keyword evidence="4" id="KW-0862">Zinc</keyword>
<dbReference type="PANTHER" id="PTHR24409">
    <property type="entry name" value="ZINC FINGER PROTEIN 142"/>
    <property type="match status" value="1"/>
</dbReference>
<evidence type="ECO:0000256" key="1">
    <source>
        <dbReference type="ARBA" id="ARBA00022723"/>
    </source>
</evidence>
<dbReference type="PROSITE" id="PS50157">
    <property type="entry name" value="ZINC_FINGER_C2H2_2"/>
    <property type="match status" value="3"/>
</dbReference>
<dbReference type="AlphaFoldDB" id="A0AAV6UEC4"/>
<feature type="domain" description="C2H2-type" evidence="6">
    <location>
        <begin position="32"/>
        <end position="59"/>
    </location>
</feature>
<keyword evidence="1" id="KW-0479">Metal-binding</keyword>
<proteinExistence type="predicted"/>
<dbReference type="InterPro" id="IPR013087">
    <property type="entry name" value="Znf_C2H2_type"/>
</dbReference>
<feature type="domain" description="C2H2-type" evidence="6">
    <location>
        <begin position="168"/>
        <end position="193"/>
    </location>
</feature>
<reference evidence="7 8" key="1">
    <citation type="journal article" date="2022" name="Nat. Ecol. Evol.">
        <title>A masculinizing supergene underlies an exaggerated male reproductive morph in a spider.</title>
        <authorList>
            <person name="Hendrickx F."/>
            <person name="De Corte Z."/>
            <person name="Sonet G."/>
            <person name="Van Belleghem S.M."/>
            <person name="Kostlbacher S."/>
            <person name="Vangestel C."/>
        </authorList>
    </citation>
    <scope>NUCLEOTIDE SEQUENCE [LARGE SCALE GENOMIC DNA]</scope>
    <source>
        <strain evidence="7">W744_W776</strain>
    </source>
</reference>
<evidence type="ECO:0000313" key="7">
    <source>
        <dbReference type="EMBL" id="KAG8182745.1"/>
    </source>
</evidence>
<comment type="caution">
    <text evidence="7">The sequence shown here is derived from an EMBL/GenBank/DDBJ whole genome shotgun (WGS) entry which is preliminary data.</text>
</comment>
<dbReference type="Proteomes" id="UP000827092">
    <property type="component" value="Unassembled WGS sequence"/>
</dbReference>
<keyword evidence="2" id="KW-0677">Repeat</keyword>
<dbReference type="FunFam" id="3.30.160.60:FF:000446">
    <property type="entry name" value="Zinc finger protein"/>
    <property type="match status" value="1"/>
</dbReference>
<dbReference type="GO" id="GO:0008270">
    <property type="term" value="F:zinc ion binding"/>
    <property type="evidence" value="ECO:0007669"/>
    <property type="project" value="UniProtKB-KW"/>
</dbReference>
<protein>
    <recommendedName>
        <fullName evidence="6">C2H2-type domain-containing protein</fullName>
    </recommendedName>
</protein>
<dbReference type="EMBL" id="JAFNEN010000449">
    <property type="protein sequence ID" value="KAG8182745.1"/>
    <property type="molecule type" value="Genomic_DNA"/>
</dbReference>